<evidence type="ECO:0000313" key="1">
    <source>
        <dbReference type="EMBL" id="CAG8466442.1"/>
    </source>
</evidence>
<keyword evidence="2" id="KW-1185">Reference proteome</keyword>
<feature type="non-terminal residue" evidence="1">
    <location>
        <position position="149"/>
    </location>
</feature>
<comment type="caution">
    <text evidence="1">The sequence shown here is derived from an EMBL/GenBank/DDBJ whole genome shotgun (WGS) entry which is preliminary data.</text>
</comment>
<dbReference type="Proteomes" id="UP000789860">
    <property type="component" value="Unassembled WGS sequence"/>
</dbReference>
<evidence type="ECO:0000313" key="2">
    <source>
        <dbReference type="Proteomes" id="UP000789860"/>
    </source>
</evidence>
<protein>
    <submittedName>
        <fullName evidence="1">8543_t:CDS:1</fullName>
    </submittedName>
</protein>
<gene>
    <name evidence="1" type="ORF">SCALOS_LOCUS1842</name>
</gene>
<reference evidence="1" key="1">
    <citation type="submission" date="2021-06" db="EMBL/GenBank/DDBJ databases">
        <authorList>
            <person name="Kallberg Y."/>
            <person name="Tangrot J."/>
            <person name="Rosling A."/>
        </authorList>
    </citation>
    <scope>NUCLEOTIDE SEQUENCE</scope>
    <source>
        <strain evidence="1">AU212A</strain>
    </source>
</reference>
<organism evidence="1 2">
    <name type="scientific">Scutellospora calospora</name>
    <dbReference type="NCBI Taxonomy" id="85575"/>
    <lineage>
        <taxon>Eukaryota</taxon>
        <taxon>Fungi</taxon>
        <taxon>Fungi incertae sedis</taxon>
        <taxon>Mucoromycota</taxon>
        <taxon>Glomeromycotina</taxon>
        <taxon>Glomeromycetes</taxon>
        <taxon>Diversisporales</taxon>
        <taxon>Gigasporaceae</taxon>
        <taxon>Scutellospora</taxon>
    </lineage>
</organism>
<accession>A0ACA9KDJ9</accession>
<proteinExistence type="predicted"/>
<name>A0ACA9KDJ9_9GLOM</name>
<dbReference type="EMBL" id="CAJVPM010001402">
    <property type="protein sequence ID" value="CAG8466442.1"/>
    <property type="molecule type" value="Genomic_DNA"/>
</dbReference>
<sequence>MEEDNNFRVELLECAKLLNLPNEDYFYVPKNEKESILLVVPDSKIPIRHQLLEKWSLNDLDANIFFTEVLNDLNIQDLDLCCDIYEDVATRESYFMEEPLLPIHILKDNEFKLYTIPTLKQLSNQLPTTDISPEPFIKSEIQQFTLDDL</sequence>